<keyword evidence="9" id="KW-1185">Reference proteome</keyword>
<keyword evidence="4 7" id="KW-0256">Endoplasmic reticulum</keyword>
<evidence type="ECO:0000256" key="6">
    <source>
        <dbReference type="ARBA" id="ARBA00023136"/>
    </source>
</evidence>
<dbReference type="AlphaFoldDB" id="A0AAD9DCA1"/>
<dbReference type="Proteomes" id="UP001224775">
    <property type="component" value="Unassembled WGS sequence"/>
</dbReference>
<dbReference type="Pfam" id="PF04511">
    <property type="entry name" value="DER1"/>
    <property type="match status" value="1"/>
</dbReference>
<evidence type="ECO:0000256" key="3">
    <source>
        <dbReference type="ARBA" id="ARBA00022692"/>
    </source>
</evidence>
<evidence type="ECO:0000256" key="2">
    <source>
        <dbReference type="ARBA" id="ARBA00008917"/>
    </source>
</evidence>
<accession>A0AAD9DCA1</accession>
<dbReference type="InterPro" id="IPR007599">
    <property type="entry name" value="DER1"/>
</dbReference>
<gene>
    <name evidence="8" type="ORF">QTG54_007695</name>
</gene>
<protein>
    <recommendedName>
        <fullName evidence="7">Derlin</fullName>
    </recommendedName>
</protein>
<evidence type="ECO:0000256" key="4">
    <source>
        <dbReference type="ARBA" id="ARBA00022824"/>
    </source>
</evidence>
<keyword evidence="6 7" id="KW-0472">Membrane</keyword>
<dbReference type="EMBL" id="JATAAI010000012">
    <property type="protein sequence ID" value="KAK1742122.1"/>
    <property type="molecule type" value="Genomic_DNA"/>
</dbReference>
<comment type="similarity">
    <text evidence="2 7">Belongs to the derlin family.</text>
</comment>
<evidence type="ECO:0000256" key="7">
    <source>
        <dbReference type="RuleBase" id="RU363059"/>
    </source>
</evidence>
<name>A0AAD9DCA1_9STRA</name>
<dbReference type="GO" id="GO:0005789">
    <property type="term" value="C:endoplasmic reticulum membrane"/>
    <property type="evidence" value="ECO:0007669"/>
    <property type="project" value="UniProtKB-SubCell"/>
</dbReference>
<proteinExistence type="inferred from homology"/>
<comment type="caution">
    <text evidence="7">Lacks conserved residue(s) required for the propagation of feature annotation.</text>
</comment>
<feature type="transmembrane region" description="Helical" evidence="7">
    <location>
        <begin position="157"/>
        <end position="179"/>
    </location>
</feature>
<feature type="transmembrane region" description="Helical" evidence="7">
    <location>
        <begin position="214"/>
        <end position="234"/>
    </location>
</feature>
<evidence type="ECO:0000313" key="9">
    <source>
        <dbReference type="Proteomes" id="UP001224775"/>
    </source>
</evidence>
<feature type="transmembrane region" description="Helical" evidence="7">
    <location>
        <begin position="254"/>
        <end position="279"/>
    </location>
</feature>
<evidence type="ECO:0000313" key="8">
    <source>
        <dbReference type="EMBL" id="KAK1742122.1"/>
    </source>
</evidence>
<comment type="subcellular location">
    <subcellularLocation>
        <location evidence="1 7">Endoplasmic reticulum membrane</location>
        <topology evidence="1 7">Multi-pass membrane protein</topology>
    </subcellularLocation>
</comment>
<dbReference type="PANTHER" id="PTHR11009">
    <property type="entry name" value="DER1-LIKE PROTEIN, DERLIN"/>
    <property type="match status" value="1"/>
</dbReference>
<keyword evidence="3 7" id="KW-0812">Transmembrane</keyword>
<dbReference type="GO" id="GO:0006950">
    <property type="term" value="P:response to stress"/>
    <property type="evidence" value="ECO:0007669"/>
    <property type="project" value="UniProtKB-ARBA"/>
</dbReference>
<keyword evidence="5 7" id="KW-1133">Transmembrane helix</keyword>
<evidence type="ECO:0000256" key="1">
    <source>
        <dbReference type="ARBA" id="ARBA00004477"/>
    </source>
</evidence>
<sequence>MNNFFDARGGGAAGGGPMQWFHSLPPVTRLWLGSTLTVTALANFDVLQWTDLDLTHLTDVLGKSSNTTNSSSVLLFGRLEIWRLLTCFLYIGKFGWHSIINLHLMTQISSRYESMGPICTRRIFVPHQNNPQLLQQQQRNNQNNNYPYYSKGETSDYICALLFGVTGILLSQFYLLPYLGDTFHHHYRFFHRHLTFYTLYIWSKHYPQHNVNLFGVVMKAAYLPFAYLVMGYALSNGEVVPMDMIHGMFVGHLYYYLACVVPTVLGRGRVVIWTPGVLIDLCHWLEGRRVGGVNDDDVDGGEPIVVDTDGVIGG</sequence>
<organism evidence="8 9">
    <name type="scientific">Skeletonema marinoi</name>
    <dbReference type="NCBI Taxonomy" id="267567"/>
    <lineage>
        <taxon>Eukaryota</taxon>
        <taxon>Sar</taxon>
        <taxon>Stramenopiles</taxon>
        <taxon>Ochrophyta</taxon>
        <taxon>Bacillariophyta</taxon>
        <taxon>Coscinodiscophyceae</taxon>
        <taxon>Thalassiosirophycidae</taxon>
        <taxon>Thalassiosirales</taxon>
        <taxon>Skeletonemataceae</taxon>
        <taxon>Skeletonema</taxon>
        <taxon>Skeletonema marinoi-dohrnii complex</taxon>
    </lineage>
</organism>
<evidence type="ECO:0000256" key="5">
    <source>
        <dbReference type="ARBA" id="ARBA00022989"/>
    </source>
</evidence>
<comment type="caution">
    <text evidence="8">The sequence shown here is derived from an EMBL/GenBank/DDBJ whole genome shotgun (WGS) entry which is preliminary data.</text>
</comment>
<comment type="function">
    <text evidence="7">May be involved in the degradation of misfolded endoplasmic reticulum (ER) luminal proteins.</text>
</comment>
<reference evidence="8" key="1">
    <citation type="submission" date="2023-06" db="EMBL/GenBank/DDBJ databases">
        <title>Survivors Of The Sea: Transcriptome response of Skeletonema marinoi to long-term dormancy.</title>
        <authorList>
            <person name="Pinder M.I.M."/>
            <person name="Kourtchenko O."/>
            <person name="Robertson E.K."/>
            <person name="Larsson T."/>
            <person name="Maumus F."/>
            <person name="Osuna-Cruz C.M."/>
            <person name="Vancaester E."/>
            <person name="Stenow R."/>
            <person name="Vandepoele K."/>
            <person name="Ploug H."/>
            <person name="Bruchert V."/>
            <person name="Godhe A."/>
            <person name="Topel M."/>
        </authorList>
    </citation>
    <scope>NUCLEOTIDE SEQUENCE</scope>
    <source>
        <strain evidence="8">R05AC</strain>
    </source>
</reference>